<dbReference type="STRING" id="29172.A0A0D8XI70"/>
<dbReference type="Proteomes" id="UP000053766">
    <property type="component" value="Unassembled WGS sequence"/>
</dbReference>
<evidence type="ECO:0000256" key="4">
    <source>
        <dbReference type="ARBA" id="ARBA00022605"/>
    </source>
</evidence>
<gene>
    <name evidence="8" type="ORF">DICVIV_10556</name>
</gene>
<protein>
    <submittedName>
        <fullName evidence="8">Aminotransferase, class IV</fullName>
    </submittedName>
</protein>
<dbReference type="GO" id="GO:0009099">
    <property type="term" value="P:L-valine biosynthetic process"/>
    <property type="evidence" value="ECO:0007669"/>
    <property type="project" value="TreeGrafter"/>
</dbReference>
<evidence type="ECO:0000256" key="7">
    <source>
        <dbReference type="ARBA" id="ARBA00023304"/>
    </source>
</evidence>
<evidence type="ECO:0000256" key="5">
    <source>
        <dbReference type="ARBA" id="ARBA00022679"/>
    </source>
</evidence>
<dbReference type="Pfam" id="PF01063">
    <property type="entry name" value="Aminotran_4"/>
    <property type="match status" value="1"/>
</dbReference>
<keyword evidence="5 8" id="KW-0808">Transferase</keyword>
<dbReference type="EMBL" id="KN716559">
    <property type="protein sequence ID" value="KJH43432.1"/>
    <property type="molecule type" value="Genomic_DNA"/>
</dbReference>
<dbReference type="InterPro" id="IPR036038">
    <property type="entry name" value="Aminotransferase-like"/>
</dbReference>
<reference evidence="8 9" key="1">
    <citation type="submission" date="2013-11" db="EMBL/GenBank/DDBJ databases">
        <title>Draft genome of the bovine lungworm Dictyocaulus viviparus.</title>
        <authorList>
            <person name="Mitreva M."/>
        </authorList>
    </citation>
    <scope>NUCLEOTIDE SEQUENCE [LARGE SCALE GENOMIC DNA]</scope>
    <source>
        <strain evidence="8 9">HannoverDv2000</strain>
    </source>
</reference>
<evidence type="ECO:0000313" key="8">
    <source>
        <dbReference type="EMBL" id="KJH43432.1"/>
    </source>
</evidence>
<comment type="similarity">
    <text evidence="2">Belongs to the class-IV pyridoxal-phosphate-dependent aminotransferase family.</text>
</comment>
<dbReference type="AlphaFoldDB" id="A0A0D8XI70"/>
<dbReference type="GO" id="GO:0005739">
    <property type="term" value="C:mitochondrion"/>
    <property type="evidence" value="ECO:0007669"/>
    <property type="project" value="TreeGrafter"/>
</dbReference>
<dbReference type="InterPro" id="IPR005786">
    <property type="entry name" value="B_amino_transII"/>
</dbReference>
<evidence type="ECO:0000256" key="3">
    <source>
        <dbReference type="ARBA" id="ARBA00022576"/>
    </source>
</evidence>
<dbReference type="SUPFAM" id="SSF56752">
    <property type="entry name" value="D-aminoacid aminotransferase-like PLP-dependent enzymes"/>
    <property type="match status" value="2"/>
</dbReference>
<evidence type="ECO:0000256" key="1">
    <source>
        <dbReference type="ARBA" id="ARBA00001933"/>
    </source>
</evidence>
<proteinExistence type="inferred from homology"/>
<organism evidence="8 9">
    <name type="scientific">Dictyocaulus viviparus</name>
    <name type="common">Bovine lungworm</name>
    <dbReference type="NCBI Taxonomy" id="29172"/>
    <lineage>
        <taxon>Eukaryota</taxon>
        <taxon>Metazoa</taxon>
        <taxon>Ecdysozoa</taxon>
        <taxon>Nematoda</taxon>
        <taxon>Chromadorea</taxon>
        <taxon>Rhabditida</taxon>
        <taxon>Rhabditina</taxon>
        <taxon>Rhabditomorpha</taxon>
        <taxon>Strongyloidea</taxon>
        <taxon>Metastrongylidae</taxon>
        <taxon>Dictyocaulus</taxon>
    </lineage>
</organism>
<dbReference type="InterPro" id="IPR043132">
    <property type="entry name" value="BCAT-like_C"/>
</dbReference>
<evidence type="ECO:0000313" key="9">
    <source>
        <dbReference type="Proteomes" id="UP000053766"/>
    </source>
</evidence>
<accession>A0A0D8XI70</accession>
<comment type="cofactor">
    <cofactor evidence="1">
        <name>pyridoxal 5'-phosphate</name>
        <dbReference type="ChEBI" id="CHEBI:597326"/>
    </cofactor>
</comment>
<dbReference type="PANTHER" id="PTHR11825:SF44">
    <property type="entry name" value="BRANCHED-CHAIN-AMINO-ACID AMINOTRANSFERASE"/>
    <property type="match status" value="1"/>
</dbReference>
<keyword evidence="6" id="KW-0663">Pyridoxal phosphate</keyword>
<keyword evidence="7" id="KW-0100">Branched-chain amino acid biosynthesis</keyword>
<dbReference type="PANTHER" id="PTHR11825">
    <property type="entry name" value="SUBGROUP IIII AMINOTRANSFERASE"/>
    <property type="match status" value="1"/>
</dbReference>
<reference evidence="9" key="2">
    <citation type="journal article" date="2016" name="Sci. Rep.">
        <title>Dictyocaulus viviparus genome, variome and transcriptome elucidate lungworm biology and support future intervention.</title>
        <authorList>
            <person name="McNulty S.N."/>
            <person name="Strube C."/>
            <person name="Rosa B.A."/>
            <person name="Martin J.C."/>
            <person name="Tyagi R."/>
            <person name="Choi Y.J."/>
            <person name="Wang Q."/>
            <person name="Hallsworth Pepin K."/>
            <person name="Zhang X."/>
            <person name="Ozersky P."/>
            <person name="Wilson R.K."/>
            <person name="Sternberg P.W."/>
            <person name="Gasser R.B."/>
            <person name="Mitreva M."/>
        </authorList>
    </citation>
    <scope>NUCLEOTIDE SEQUENCE [LARGE SCALE GENOMIC DNA]</scope>
    <source>
        <strain evidence="9">HannoverDv2000</strain>
    </source>
</reference>
<dbReference type="GO" id="GO:0004084">
    <property type="term" value="F:branched-chain-amino-acid transaminase activity"/>
    <property type="evidence" value="ECO:0007669"/>
    <property type="project" value="InterPro"/>
</dbReference>
<dbReference type="Gene3D" id="3.30.470.10">
    <property type="match status" value="1"/>
</dbReference>
<dbReference type="GO" id="GO:0009098">
    <property type="term" value="P:L-leucine biosynthetic process"/>
    <property type="evidence" value="ECO:0007669"/>
    <property type="project" value="TreeGrafter"/>
</dbReference>
<name>A0A0D8XI70_DICVI</name>
<keyword evidence="4" id="KW-0028">Amino-acid biosynthesis</keyword>
<dbReference type="InterPro" id="IPR001544">
    <property type="entry name" value="Aminotrans_IV"/>
</dbReference>
<keyword evidence="3 8" id="KW-0032">Aminotransferase</keyword>
<sequence>MNNVFHYASELFEGLKAYRGIDGHIRLFRPQLNMERMRRSARRAALPDFDGSELLQCIRELIRIDEAWVPHQKGASLYIRPTIIGTDPKLGVSPSQQAKLFVITGPPISLFADAQYIRAAKGGVGAFKMGCNYAPTMHVGVQAIKKGCHQVLWLYGAKHYACCLSLVFPNLEVKVPATYLIDFFHVTEAGAMNIFMYWKNEYGEDELITPSIESGKKEQSDDQKSQ</sequence>
<dbReference type="Gene3D" id="3.20.10.10">
    <property type="entry name" value="D-amino Acid Aminotransferase, subunit A, domain 2"/>
    <property type="match status" value="1"/>
</dbReference>
<dbReference type="OrthoDB" id="1732691at2759"/>
<evidence type="ECO:0000256" key="6">
    <source>
        <dbReference type="ARBA" id="ARBA00022898"/>
    </source>
</evidence>
<dbReference type="InterPro" id="IPR043131">
    <property type="entry name" value="BCAT-like_N"/>
</dbReference>
<evidence type="ECO:0000256" key="2">
    <source>
        <dbReference type="ARBA" id="ARBA00009320"/>
    </source>
</evidence>
<keyword evidence="9" id="KW-1185">Reference proteome</keyword>